<reference evidence="9 10" key="1">
    <citation type="journal article" date="2014" name="Nat. Commun.">
        <title>Klebsormidium flaccidum genome reveals primary factors for plant terrestrial adaptation.</title>
        <authorList>
            <person name="Hori K."/>
            <person name="Maruyama F."/>
            <person name="Fujisawa T."/>
            <person name="Togashi T."/>
            <person name="Yamamoto N."/>
            <person name="Seo M."/>
            <person name="Sato S."/>
            <person name="Yamada T."/>
            <person name="Mori H."/>
            <person name="Tajima N."/>
            <person name="Moriyama T."/>
            <person name="Ikeuchi M."/>
            <person name="Watanabe M."/>
            <person name="Wada H."/>
            <person name="Kobayashi K."/>
            <person name="Saito M."/>
            <person name="Masuda T."/>
            <person name="Sasaki-Sekimoto Y."/>
            <person name="Mashiguchi K."/>
            <person name="Awai K."/>
            <person name="Shimojima M."/>
            <person name="Masuda S."/>
            <person name="Iwai M."/>
            <person name="Nobusawa T."/>
            <person name="Narise T."/>
            <person name="Kondo S."/>
            <person name="Saito H."/>
            <person name="Sato R."/>
            <person name="Murakawa M."/>
            <person name="Ihara Y."/>
            <person name="Oshima-Yamada Y."/>
            <person name="Ohtaka K."/>
            <person name="Satoh M."/>
            <person name="Sonobe K."/>
            <person name="Ishii M."/>
            <person name="Ohtani R."/>
            <person name="Kanamori-Sato M."/>
            <person name="Honoki R."/>
            <person name="Miyazaki D."/>
            <person name="Mochizuki H."/>
            <person name="Umetsu J."/>
            <person name="Higashi K."/>
            <person name="Shibata D."/>
            <person name="Kamiya Y."/>
            <person name="Sato N."/>
            <person name="Nakamura Y."/>
            <person name="Tabata S."/>
            <person name="Ida S."/>
            <person name="Kurokawa K."/>
            <person name="Ohta H."/>
        </authorList>
    </citation>
    <scope>NUCLEOTIDE SEQUENCE [LARGE SCALE GENOMIC DNA]</scope>
    <source>
        <strain evidence="9 10">NIES-2285</strain>
    </source>
</reference>
<keyword evidence="6" id="KW-0175">Coiled coil</keyword>
<evidence type="ECO:0000256" key="1">
    <source>
        <dbReference type="ARBA" id="ARBA00022741"/>
    </source>
</evidence>
<proteinExistence type="inferred from homology"/>
<evidence type="ECO:0000256" key="3">
    <source>
        <dbReference type="ARBA" id="ARBA00023175"/>
    </source>
</evidence>
<dbReference type="AlphaFoldDB" id="A0A1Y1IBQ2"/>
<dbReference type="PROSITE" id="PS00411">
    <property type="entry name" value="KINESIN_MOTOR_1"/>
    <property type="match status" value="1"/>
</dbReference>
<dbReference type="InterPro" id="IPR001752">
    <property type="entry name" value="Kinesin_motor_dom"/>
</dbReference>
<keyword evidence="2 5" id="KW-0067">ATP-binding</keyword>
<keyword evidence="5" id="KW-0493">Microtubule</keyword>
<feature type="domain" description="Kinesin motor" evidence="8">
    <location>
        <begin position="1"/>
        <end position="207"/>
    </location>
</feature>
<dbReference type="PANTHER" id="PTHR47968">
    <property type="entry name" value="CENTROMERE PROTEIN E"/>
    <property type="match status" value="1"/>
</dbReference>
<dbReference type="PRINTS" id="PR00380">
    <property type="entry name" value="KINESINHEAVY"/>
</dbReference>
<dbReference type="PANTHER" id="PTHR47968:SF17">
    <property type="entry name" value="KINESIN-LIKE PROTEIN"/>
    <property type="match status" value="1"/>
</dbReference>
<comment type="caution">
    <text evidence="4">Lacks conserved residue(s) required for the propagation of feature annotation.</text>
</comment>
<accession>A0A1Y1IBQ2</accession>
<evidence type="ECO:0000256" key="2">
    <source>
        <dbReference type="ARBA" id="ARBA00022840"/>
    </source>
</evidence>
<dbReference type="InterPro" id="IPR036961">
    <property type="entry name" value="Kinesin_motor_dom_sf"/>
</dbReference>
<evidence type="ECO:0000256" key="7">
    <source>
        <dbReference type="SAM" id="MobiDB-lite"/>
    </source>
</evidence>
<evidence type="ECO:0000259" key="8">
    <source>
        <dbReference type="PROSITE" id="PS50067"/>
    </source>
</evidence>
<evidence type="ECO:0000256" key="6">
    <source>
        <dbReference type="SAM" id="Coils"/>
    </source>
</evidence>
<evidence type="ECO:0000256" key="4">
    <source>
        <dbReference type="PROSITE-ProRule" id="PRU00283"/>
    </source>
</evidence>
<dbReference type="SUPFAM" id="SSF52540">
    <property type="entry name" value="P-loop containing nucleoside triphosphate hydrolases"/>
    <property type="match status" value="1"/>
</dbReference>
<evidence type="ECO:0000313" key="9">
    <source>
        <dbReference type="EMBL" id="GAQ86136.1"/>
    </source>
</evidence>
<dbReference type="PROSITE" id="PS50067">
    <property type="entry name" value="KINESIN_MOTOR_2"/>
    <property type="match status" value="1"/>
</dbReference>
<comment type="similarity">
    <text evidence="4 5">Belongs to the TRAFAC class myosin-kinesin ATPase superfamily. Kinesin family.</text>
</comment>
<keyword evidence="10" id="KW-1185">Reference proteome</keyword>
<dbReference type="SMART" id="SM00129">
    <property type="entry name" value="KISc"/>
    <property type="match status" value="1"/>
</dbReference>
<dbReference type="GO" id="GO:0007018">
    <property type="term" value="P:microtubule-based movement"/>
    <property type="evidence" value="ECO:0007669"/>
    <property type="project" value="InterPro"/>
</dbReference>
<evidence type="ECO:0000313" key="10">
    <source>
        <dbReference type="Proteomes" id="UP000054558"/>
    </source>
</evidence>
<dbReference type="GO" id="GO:0003777">
    <property type="term" value="F:microtubule motor activity"/>
    <property type="evidence" value="ECO:0007669"/>
    <property type="project" value="InterPro"/>
</dbReference>
<keyword evidence="3 5" id="KW-0505">Motor protein</keyword>
<dbReference type="InterPro" id="IPR019821">
    <property type="entry name" value="Kinesin_motor_CS"/>
</dbReference>
<protein>
    <recommendedName>
        <fullName evidence="5">Kinesin-like protein</fullName>
    </recommendedName>
</protein>
<dbReference type="Gene3D" id="3.40.850.10">
    <property type="entry name" value="Kinesin motor domain"/>
    <property type="match status" value="2"/>
</dbReference>
<evidence type="ECO:0000256" key="5">
    <source>
        <dbReference type="RuleBase" id="RU000394"/>
    </source>
</evidence>
<sequence length="426" mass="47349">MNRKELGSNDDEKVGEASFHFDRIFWPEASQKEVYTEVAEPIVKGAVSSYTGQSSKGHIAKAYEYLVKVSVVELYMEKLRDLLQTEKDNLSIRESAEKGIWIAEATEVFVQSELEMLQVLQAGVENRAVASTNMNNESSRSHCIYLISIIATHVEDRSVKTGKLHLVDLAGSEKVDKTGAEGQVLSEAKMINKSLSALGNVINALTDEFNPCNLGLHPDAPGDSAEISRLKAKVSLLEQHLLRMKNQILQELSNMGTIRLHEDGSYDQEGDLDRVYVALLEEIRSSDQGQDEDVGLSSLLPDGSKAIDGSDKHCGDSVCPSLQNRMERLAVSYAQALKQNARLTEEKRALERMVQLTRLNRSGHSSDREPRILRPKRGDCETPAPAKLDTSGLHDVHGLMLFRISPAAIWKHMGLGELVHTWAKWH</sequence>
<keyword evidence="1 5" id="KW-0547">Nucleotide-binding</keyword>
<dbReference type="Pfam" id="PF00225">
    <property type="entry name" value="Kinesin"/>
    <property type="match status" value="1"/>
</dbReference>
<dbReference type="Proteomes" id="UP000054558">
    <property type="component" value="Unassembled WGS sequence"/>
</dbReference>
<feature type="region of interest" description="Disordered" evidence="7">
    <location>
        <begin position="361"/>
        <end position="386"/>
    </location>
</feature>
<feature type="compositionally biased region" description="Basic and acidic residues" evidence="7">
    <location>
        <begin position="364"/>
        <end position="380"/>
    </location>
</feature>
<dbReference type="InterPro" id="IPR027640">
    <property type="entry name" value="Kinesin-like_fam"/>
</dbReference>
<gene>
    <name evidence="9" type="ORF">KFL_002720100</name>
</gene>
<dbReference type="OrthoDB" id="3176171at2759"/>
<name>A0A1Y1IBQ2_KLENI</name>
<organism evidence="9 10">
    <name type="scientific">Klebsormidium nitens</name>
    <name type="common">Green alga</name>
    <name type="synonym">Ulothrix nitens</name>
    <dbReference type="NCBI Taxonomy" id="105231"/>
    <lineage>
        <taxon>Eukaryota</taxon>
        <taxon>Viridiplantae</taxon>
        <taxon>Streptophyta</taxon>
        <taxon>Klebsormidiophyceae</taxon>
        <taxon>Klebsormidiales</taxon>
        <taxon>Klebsormidiaceae</taxon>
        <taxon>Klebsormidium</taxon>
    </lineage>
</organism>
<dbReference type="EMBL" id="DF237221">
    <property type="protein sequence ID" value="GAQ86136.1"/>
    <property type="molecule type" value="Genomic_DNA"/>
</dbReference>
<dbReference type="GO" id="GO:0005874">
    <property type="term" value="C:microtubule"/>
    <property type="evidence" value="ECO:0007669"/>
    <property type="project" value="UniProtKB-KW"/>
</dbReference>
<dbReference type="GO" id="GO:0005524">
    <property type="term" value="F:ATP binding"/>
    <property type="evidence" value="ECO:0007669"/>
    <property type="project" value="UniProtKB-KW"/>
</dbReference>
<feature type="coiled-coil region" evidence="6">
    <location>
        <begin position="326"/>
        <end position="360"/>
    </location>
</feature>
<dbReference type="GO" id="GO:0008017">
    <property type="term" value="F:microtubule binding"/>
    <property type="evidence" value="ECO:0007669"/>
    <property type="project" value="InterPro"/>
</dbReference>
<dbReference type="InterPro" id="IPR027417">
    <property type="entry name" value="P-loop_NTPase"/>
</dbReference>
<dbReference type="STRING" id="105231.A0A1Y1IBQ2"/>